<evidence type="ECO:0000256" key="4">
    <source>
        <dbReference type="ARBA" id="ARBA00022771"/>
    </source>
</evidence>
<keyword evidence="11" id="KW-1185">Reference proteome</keyword>
<accession>A0A0D3I7K8</accession>
<dbReference type="Gene3D" id="1.20.120.1750">
    <property type="match status" value="1"/>
</dbReference>
<keyword evidence="5" id="KW-0833">Ubl conjugation pathway</keyword>
<dbReference type="InterPro" id="IPR044066">
    <property type="entry name" value="TRIAD_supradom"/>
</dbReference>
<keyword evidence="6" id="KW-0862">Zinc</keyword>
<evidence type="ECO:0000256" key="7">
    <source>
        <dbReference type="PROSITE-ProRule" id="PRU00175"/>
    </source>
</evidence>
<dbReference type="RefSeq" id="XP_005759672.1">
    <property type="nucleotide sequence ID" value="XM_005759615.1"/>
</dbReference>
<evidence type="ECO:0000256" key="3">
    <source>
        <dbReference type="ARBA" id="ARBA00022737"/>
    </source>
</evidence>
<dbReference type="SUPFAM" id="SSF57850">
    <property type="entry name" value="RING/U-box"/>
    <property type="match status" value="3"/>
</dbReference>
<dbReference type="CDD" id="cd22584">
    <property type="entry name" value="Rcat_RBR_unk"/>
    <property type="match status" value="1"/>
</dbReference>
<sequence>MSEYTRQSCHVCRRAVWKDAEQAEAKRAVLCAACCKHSEPPPICGICYDPCRPVHLGCRHSFCEDCLRTTATVAIEEGRSVLSCPEPGCSRTLAEPLLRTLLPEAAARRLLENQNARTRDWSRSILEGAALARPDAPEVRLVAWARGGHAQLCPRCYVLVEKSDGCHHIQCPCGQHFCFACGKEWDGHQCLAERPRFNSQGLLPESAEVPAAPPSLALAAPHGSSALVDAASARAAVAHALTLKCPRCQRAFAMEDDFADCFCLRCSSCPCMFCAWCLEECPATSGDPHSHVLDCPRAPADMRGHALYLADHNGGPHVPPHPRRKFEQHWAAAQHTALARLLESIGDETSAAAREVVREAMAAAGERAAAALPERGR</sequence>
<dbReference type="PROSITE" id="PS50089">
    <property type="entry name" value="ZF_RING_2"/>
    <property type="match status" value="1"/>
</dbReference>
<reference evidence="10" key="2">
    <citation type="submission" date="2024-10" db="UniProtKB">
        <authorList>
            <consortium name="EnsemblProtists"/>
        </authorList>
    </citation>
    <scope>IDENTIFICATION</scope>
</reference>
<evidence type="ECO:0000256" key="6">
    <source>
        <dbReference type="ARBA" id="ARBA00022833"/>
    </source>
</evidence>
<evidence type="ECO:0008006" key="12">
    <source>
        <dbReference type="Google" id="ProtNLM"/>
    </source>
</evidence>
<keyword evidence="2" id="KW-0479">Metal-binding</keyword>
<dbReference type="GO" id="GO:0061630">
    <property type="term" value="F:ubiquitin protein ligase activity"/>
    <property type="evidence" value="ECO:0007669"/>
    <property type="project" value="UniProtKB-EC"/>
</dbReference>
<evidence type="ECO:0000256" key="1">
    <source>
        <dbReference type="ARBA" id="ARBA00022679"/>
    </source>
</evidence>
<dbReference type="HOGENOM" id="CLU_734527_0_0_1"/>
<evidence type="ECO:0000313" key="10">
    <source>
        <dbReference type="EnsemblProtists" id="EOD07243"/>
    </source>
</evidence>
<dbReference type="Pfam" id="PF26200">
    <property type="entry name" value="Rcat_RNF216"/>
    <property type="match status" value="1"/>
</dbReference>
<organism evidence="10 11">
    <name type="scientific">Emiliania huxleyi (strain CCMP1516)</name>
    <dbReference type="NCBI Taxonomy" id="280463"/>
    <lineage>
        <taxon>Eukaryota</taxon>
        <taxon>Haptista</taxon>
        <taxon>Haptophyta</taxon>
        <taxon>Prymnesiophyceae</taxon>
        <taxon>Isochrysidales</taxon>
        <taxon>Noelaerhabdaceae</taxon>
        <taxon>Emiliania</taxon>
    </lineage>
</organism>
<evidence type="ECO:0000256" key="2">
    <source>
        <dbReference type="ARBA" id="ARBA00022723"/>
    </source>
</evidence>
<evidence type="ECO:0000259" key="9">
    <source>
        <dbReference type="PROSITE" id="PS51873"/>
    </source>
</evidence>
<dbReference type="Proteomes" id="UP000013827">
    <property type="component" value="Unassembled WGS sequence"/>
</dbReference>
<dbReference type="GO" id="GO:0008270">
    <property type="term" value="F:zinc ion binding"/>
    <property type="evidence" value="ECO:0007669"/>
    <property type="project" value="UniProtKB-KW"/>
</dbReference>
<name>A0A0D3I7K8_EMIH1</name>
<dbReference type="InterPro" id="IPR017907">
    <property type="entry name" value="Znf_RING_CS"/>
</dbReference>
<dbReference type="InterPro" id="IPR013083">
    <property type="entry name" value="Znf_RING/FYVE/PHD"/>
</dbReference>
<feature type="domain" description="RING-type" evidence="9">
    <location>
        <begin position="40"/>
        <end position="295"/>
    </location>
</feature>
<dbReference type="GO" id="GO:0016567">
    <property type="term" value="P:protein ubiquitination"/>
    <property type="evidence" value="ECO:0007669"/>
    <property type="project" value="InterPro"/>
</dbReference>
<dbReference type="InterPro" id="IPR001841">
    <property type="entry name" value="Znf_RING"/>
</dbReference>
<dbReference type="KEGG" id="ehx:EMIHUDRAFT_97057"/>
<evidence type="ECO:0000259" key="8">
    <source>
        <dbReference type="PROSITE" id="PS50089"/>
    </source>
</evidence>
<dbReference type="PROSITE" id="PS00518">
    <property type="entry name" value="ZF_RING_1"/>
    <property type="match status" value="1"/>
</dbReference>
<proteinExistence type="predicted"/>
<dbReference type="STRING" id="2903.R1BBX1"/>
<reference evidence="11" key="1">
    <citation type="journal article" date="2013" name="Nature">
        <title>Pan genome of the phytoplankton Emiliania underpins its global distribution.</title>
        <authorList>
            <person name="Read B.A."/>
            <person name="Kegel J."/>
            <person name="Klute M.J."/>
            <person name="Kuo A."/>
            <person name="Lefebvre S.C."/>
            <person name="Maumus F."/>
            <person name="Mayer C."/>
            <person name="Miller J."/>
            <person name="Monier A."/>
            <person name="Salamov A."/>
            <person name="Young J."/>
            <person name="Aguilar M."/>
            <person name="Claverie J.M."/>
            <person name="Frickenhaus S."/>
            <person name="Gonzalez K."/>
            <person name="Herman E.K."/>
            <person name="Lin Y.C."/>
            <person name="Napier J."/>
            <person name="Ogata H."/>
            <person name="Sarno A.F."/>
            <person name="Shmutz J."/>
            <person name="Schroeder D."/>
            <person name="de Vargas C."/>
            <person name="Verret F."/>
            <person name="von Dassow P."/>
            <person name="Valentin K."/>
            <person name="Van de Peer Y."/>
            <person name="Wheeler G."/>
            <person name="Dacks J.B."/>
            <person name="Delwiche C.F."/>
            <person name="Dyhrman S.T."/>
            <person name="Glockner G."/>
            <person name="John U."/>
            <person name="Richards T."/>
            <person name="Worden A.Z."/>
            <person name="Zhang X."/>
            <person name="Grigoriev I.V."/>
            <person name="Allen A.E."/>
            <person name="Bidle K."/>
            <person name="Borodovsky M."/>
            <person name="Bowler C."/>
            <person name="Brownlee C."/>
            <person name="Cock J.M."/>
            <person name="Elias M."/>
            <person name="Gladyshev V.N."/>
            <person name="Groth M."/>
            <person name="Guda C."/>
            <person name="Hadaegh A."/>
            <person name="Iglesias-Rodriguez M.D."/>
            <person name="Jenkins J."/>
            <person name="Jones B.M."/>
            <person name="Lawson T."/>
            <person name="Leese F."/>
            <person name="Lindquist E."/>
            <person name="Lobanov A."/>
            <person name="Lomsadze A."/>
            <person name="Malik S.B."/>
            <person name="Marsh M.E."/>
            <person name="Mackinder L."/>
            <person name="Mock T."/>
            <person name="Mueller-Roeber B."/>
            <person name="Pagarete A."/>
            <person name="Parker M."/>
            <person name="Probert I."/>
            <person name="Quesneville H."/>
            <person name="Raines C."/>
            <person name="Rensing S.A."/>
            <person name="Riano-Pachon D.M."/>
            <person name="Richier S."/>
            <person name="Rokitta S."/>
            <person name="Shiraiwa Y."/>
            <person name="Soanes D.M."/>
            <person name="van der Giezen M."/>
            <person name="Wahlund T.M."/>
            <person name="Williams B."/>
            <person name="Wilson W."/>
            <person name="Wolfe G."/>
            <person name="Wurch L.L."/>
        </authorList>
    </citation>
    <scope>NUCLEOTIDE SEQUENCE</scope>
</reference>
<protein>
    <recommendedName>
        <fullName evidence="12">RING-type domain-containing protein</fullName>
    </recommendedName>
</protein>
<dbReference type="PaxDb" id="2903-EOD07243"/>
<dbReference type="InterPro" id="IPR031127">
    <property type="entry name" value="E3_UB_ligase_RBR"/>
</dbReference>
<evidence type="ECO:0000313" key="11">
    <source>
        <dbReference type="Proteomes" id="UP000013827"/>
    </source>
</evidence>
<keyword evidence="1" id="KW-0808">Transferase</keyword>
<dbReference type="EnsemblProtists" id="EOD07243">
    <property type="protein sequence ID" value="EOD07243"/>
    <property type="gene ID" value="EMIHUDRAFT_97057"/>
</dbReference>
<dbReference type="GeneID" id="17253318"/>
<dbReference type="PROSITE" id="PS51873">
    <property type="entry name" value="TRIAD"/>
    <property type="match status" value="1"/>
</dbReference>
<keyword evidence="3" id="KW-0677">Repeat</keyword>
<keyword evidence="4 7" id="KW-0863">Zinc-finger</keyword>
<evidence type="ECO:0000256" key="5">
    <source>
        <dbReference type="ARBA" id="ARBA00022786"/>
    </source>
</evidence>
<dbReference type="Gene3D" id="3.30.40.10">
    <property type="entry name" value="Zinc/RING finger domain, C3HC4 (zinc finger)"/>
    <property type="match status" value="1"/>
</dbReference>
<dbReference type="PANTHER" id="PTHR11685">
    <property type="entry name" value="RBR FAMILY RING FINGER AND IBR DOMAIN-CONTAINING"/>
    <property type="match status" value="1"/>
</dbReference>
<dbReference type="AlphaFoldDB" id="A0A0D3I7K8"/>
<feature type="domain" description="RING-type" evidence="8">
    <location>
        <begin position="44"/>
        <end position="85"/>
    </location>
</feature>